<dbReference type="AlphaFoldDB" id="U2QTS5"/>
<gene>
    <name evidence="2" type="ORF">HMPREF0495_00764</name>
</gene>
<dbReference type="EMBL" id="AWVK01000028">
    <property type="protein sequence ID" value="ERK44698.1"/>
    <property type="molecule type" value="Genomic_DNA"/>
</dbReference>
<dbReference type="Pfam" id="PF04865">
    <property type="entry name" value="Baseplate_J"/>
    <property type="match status" value="1"/>
</dbReference>
<comment type="caution">
    <text evidence="2">The sequence shown here is derived from an EMBL/GenBank/DDBJ whole genome shotgun (WGS) entry which is preliminary data.</text>
</comment>
<dbReference type="HOGENOM" id="CLU_045101_0_0_9"/>
<evidence type="ECO:0000313" key="2">
    <source>
        <dbReference type="EMBL" id="ERK44698.1"/>
    </source>
</evidence>
<reference evidence="2 3" key="1">
    <citation type="submission" date="2013-06" db="EMBL/GenBank/DDBJ databases">
        <authorList>
            <person name="Weinstock G."/>
            <person name="Sodergren E."/>
            <person name="Lobos E.A."/>
            <person name="Fulton L."/>
            <person name="Fulton R."/>
            <person name="Courtney L."/>
            <person name="Fronick C."/>
            <person name="O'Laughlin M."/>
            <person name="Godfrey J."/>
            <person name="Wilson R.M."/>
            <person name="Miner T."/>
            <person name="Farmer C."/>
            <person name="Delehaunty K."/>
            <person name="Cordes M."/>
            <person name="Minx P."/>
            <person name="Tomlinson C."/>
            <person name="Chen J."/>
            <person name="Wollam A."/>
            <person name="Pepin K.H."/>
            <person name="Bhonagiri V."/>
            <person name="Zhang X."/>
            <person name="Warren W."/>
            <person name="Mitreva M."/>
            <person name="Mardis E.R."/>
            <person name="Wilson R.K."/>
        </authorList>
    </citation>
    <scope>NUCLEOTIDE SEQUENCE [LARGE SCALE GENOMIC DNA]</scope>
    <source>
        <strain evidence="2 3">ATCC 14869</strain>
    </source>
</reference>
<dbReference type="Proteomes" id="UP000016644">
    <property type="component" value="Unassembled WGS sequence"/>
</dbReference>
<dbReference type="InterPro" id="IPR006949">
    <property type="entry name" value="Barrel_Baseplate_J-like"/>
</dbReference>
<organism evidence="2 3">
    <name type="scientific">Levilactobacillus brevis ATCC 14869 = DSM 20054</name>
    <dbReference type="NCBI Taxonomy" id="649758"/>
    <lineage>
        <taxon>Bacteria</taxon>
        <taxon>Bacillati</taxon>
        <taxon>Bacillota</taxon>
        <taxon>Bacilli</taxon>
        <taxon>Lactobacillales</taxon>
        <taxon>Lactobacillaceae</taxon>
        <taxon>Levilactobacillus</taxon>
    </lineage>
</organism>
<evidence type="ECO:0000313" key="3">
    <source>
        <dbReference type="Proteomes" id="UP000016644"/>
    </source>
</evidence>
<accession>U2QTS5</accession>
<proteinExistence type="predicted"/>
<name>U2QTS5_LEVBR</name>
<evidence type="ECO:0000259" key="1">
    <source>
        <dbReference type="Pfam" id="PF04865"/>
    </source>
</evidence>
<protein>
    <recommendedName>
        <fullName evidence="1">Baseplate protein J-like barrel domain-containing protein</fullName>
    </recommendedName>
</protein>
<dbReference type="PANTHER" id="PTHR37829">
    <property type="entry name" value="PHAGE-LIKE ELEMENT PBSX PROTEIN XKDT"/>
    <property type="match status" value="1"/>
</dbReference>
<dbReference type="InterPro" id="IPR052399">
    <property type="entry name" value="Phage_Baseplate_Assmbl_Protein"/>
</dbReference>
<feature type="domain" description="Baseplate protein J-like barrel" evidence="1">
    <location>
        <begin position="95"/>
        <end position="176"/>
    </location>
</feature>
<dbReference type="PANTHER" id="PTHR37829:SF3">
    <property type="entry name" value="PROTEIN JAYE-RELATED"/>
    <property type="match status" value="1"/>
</dbReference>
<dbReference type="GeneID" id="56993318"/>
<sequence>MPLTDNGWEELTLDQALANEQTRFKTWLGQETDLSPHSPWGKLCMKEAQDDVDDDQQLEMVYDSGYASQADGVSLDRLASNYGLQRKLSQAAKATLQVTGTPGYLIEADTRFMTSDGTEFLNAYDTQIGEDGTTELLVYSDDEADYVNVDANTINQQAEPVEDIFDVNNAVAAVGGADLEQDYDFRKRILPNEVAAENGTKDGLRVAMLNVTGVSDAQVIRNPDGEVDSYGNPPHSMHIYVMGGDPDAIAQKILDVAGGETLFVGKSQGTAIDDSGHQVIERFDQEELVNVKFDIKIQSSSGTDEDAVKQSVLDYLGSLAMGSPVIINKLYSYLYQIDGVDYVESISAGTGDTMGAENIAFSDYQLANSTDELITLEVTASA</sequence>
<dbReference type="PATRIC" id="fig|649758.3.peg.689"/>
<dbReference type="RefSeq" id="WP_021742244.1">
    <property type="nucleotide sequence ID" value="NZ_AZCP01000001.1"/>
</dbReference>